<dbReference type="GO" id="GO:0071424">
    <property type="term" value="F:rRNA (cytosine-N4-)-methyltransferase activity"/>
    <property type="evidence" value="ECO:0007669"/>
    <property type="project" value="UniProtKB-UniRule"/>
</dbReference>
<evidence type="ECO:0000313" key="8">
    <source>
        <dbReference type="EMBL" id="MEA5444847.1"/>
    </source>
</evidence>
<dbReference type="PANTHER" id="PTHR11265:SF0">
    <property type="entry name" value="12S RRNA N4-METHYLCYTIDINE METHYLTRANSFERASE"/>
    <property type="match status" value="1"/>
</dbReference>
<dbReference type="SUPFAM" id="SSF53335">
    <property type="entry name" value="S-adenosyl-L-methionine-dependent methyltransferases"/>
    <property type="match status" value="1"/>
</dbReference>
<dbReference type="InterPro" id="IPR029063">
    <property type="entry name" value="SAM-dependent_MTases_sf"/>
</dbReference>
<organism evidence="8 9">
    <name type="scientific">Natronospira elongata</name>
    <dbReference type="NCBI Taxonomy" id="3110268"/>
    <lineage>
        <taxon>Bacteria</taxon>
        <taxon>Pseudomonadati</taxon>
        <taxon>Pseudomonadota</taxon>
        <taxon>Gammaproteobacteria</taxon>
        <taxon>Natronospirales</taxon>
        <taxon>Natronospiraceae</taxon>
        <taxon>Natronospira</taxon>
    </lineage>
</organism>
<comment type="caution">
    <text evidence="8">The sequence shown here is derived from an EMBL/GenBank/DDBJ whole genome shotgun (WGS) entry which is preliminary data.</text>
</comment>
<keyword evidence="2 6" id="KW-0698">rRNA processing</keyword>
<keyword evidence="5 6" id="KW-0949">S-adenosyl-L-methionine</keyword>
<dbReference type="AlphaFoldDB" id="A0AAP6JE81"/>
<dbReference type="NCBIfam" id="TIGR00006">
    <property type="entry name" value="16S rRNA (cytosine(1402)-N(4))-methyltransferase RsmH"/>
    <property type="match status" value="1"/>
</dbReference>
<evidence type="ECO:0000256" key="1">
    <source>
        <dbReference type="ARBA" id="ARBA00010396"/>
    </source>
</evidence>
<feature type="binding site" evidence="6">
    <location>
        <position position="59"/>
    </location>
    <ligand>
        <name>S-adenosyl-L-methionine</name>
        <dbReference type="ChEBI" id="CHEBI:59789"/>
    </ligand>
</feature>
<dbReference type="EMBL" id="JAYGII010000004">
    <property type="protein sequence ID" value="MEA5444847.1"/>
    <property type="molecule type" value="Genomic_DNA"/>
</dbReference>
<dbReference type="EC" id="2.1.1.199" evidence="6"/>
<proteinExistence type="inferred from homology"/>
<dbReference type="Pfam" id="PF01795">
    <property type="entry name" value="Methyltransf_5"/>
    <property type="match status" value="1"/>
</dbReference>
<reference evidence="8 9" key="1">
    <citation type="submission" date="2023-12" db="EMBL/GenBank/DDBJ databases">
        <title>Whole-genome sequencing of halo(alkali)philic microorganisms from hypersaline lakes.</title>
        <authorList>
            <person name="Sorokin D.Y."/>
            <person name="Merkel A.Y."/>
            <person name="Messina E."/>
            <person name="Yakimov M."/>
        </authorList>
    </citation>
    <scope>NUCLEOTIDE SEQUENCE [LARGE SCALE GENOMIC DNA]</scope>
    <source>
        <strain evidence="8 9">AB-CW1</strain>
    </source>
</reference>
<evidence type="ECO:0000256" key="6">
    <source>
        <dbReference type="HAMAP-Rule" id="MF_01007"/>
    </source>
</evidence>
<dbReference type="SUPFAM" id="SSF81799">
    <property type="entry name" value="Putative methyltransferase TM0872, insert domain"/>
    <property type="match status" value="1"/>
</dbReference>
<dbReference type="RefSeq" id="WP_346050473.1">
    <property type="nucleotide sequence ID" value="NZ_JAYGII010000004.1"/>
</dbReference>
<dbReference type="GO" id="GO:0005737">
    <property type="term" value="C:cytoplasm"/>
    <property type="evidence" value="ECO:0007669"/>
    <property type="project" value="UniProtKB-SubCell"/>
</dbReference>
<protein>
    <recommendedName>
        <fullName evidence="6">Ribosomal RNA small subunit methyltransferase H</fullName>
        <ecNumber evidence="6">2.1.1.199</ecNumber>
    </recommendedName>
    <alternativeName>
        <fullName evidence="6">16S rRNA m(4)C1402 methyltransferase</fullName>
    </alternativeName>
    <alternativeName>
        <fullName evidence="6">rRNA (cytosine-N(4)-)-methyltransferase RsmH</fullName>
    </alternativeName>
</protein>
<evidence type="ECO:0000256" key="2">
    <source>
        <dbReference type="ARBA" id="ARBA00022552"/>
    </source>
</evidence>
<evidence type="ECO:0000256" key="7">
    <source>
        <dbReference type="SAM" id="MobiDB-lite"/>
    </source>
</evidence>
<dbReference type="Gene3D" id="3.40.50.150">
    <property type="entry name" value="Vaccinia Virus protein VP39"/>
    <property type="match status" value="1"/>
</dbReference>
<gene>
    <name evidence="6 8" type="primary">rsmH</name>
    <name evidence="8" type="ORF">VCB98_03330</name>
</gene>
<comment type="function">
    <text evidence="6">Specifically methylates the N4 position of cytidine in position 1402 (C1402) of 16S rRNA.</text>
</comment>
<keyword evidence="4 6" id="KW-0808">Transferase</keyword>
<dbReference type="InterPro" id="IPR002903">
    <property type="entry name" value="RsmH"/>
</dbReference>
<dbReference type="PANTHER" id="PTHR11265">
    <property type="entry name" value="S-ADENOSYL-METHYLTRANSFERASE MRAW"/>
    <property type="match status" value="1"/>
</dbReference>
<dbReference type="GO" id="GO:0070475">
    <property type="term" value="P:rRNA base methylation"/>
    <property type="evidence" value="ECO:0007669"/>
    <property type="project" value="UniProtKB-UniRule"/>
</dbReference>
<feature type="region of interest" description="Disordered" evidence="7">
    <location>
        <begin position="290"/>
        <end position="314"/>
    </location>
</feature>
<dbReference type="InterPro" id="IPR023397">
    <property type="entry name" value="SAM-dep_MeTrfase_MraW_recog"/>
</dbReference>
<evidence type="ECO:0000256" key="4">
    <source>
        <dbReference type="ARBA" id="ARBA00022679"/>
    </source>
</evidence>
<evidence type="ECO:0000256" key="3">
    <source>
        <dbReference type="ARBA" id="ARBA00022603"/>
    </source>
</evidence>
<dbReference type="Gene3D" id="1.10.150.170">
    <property type="entry name" value="Putative methyltransferase TM0872, insert domain"/>
    <property type="match status" value="1"/>
</dbReference>
<comment type="catalytic activity">
    <reaction evidence="6">
        <text>cytidine(1402) in 16S rRNA + S-adenosyl-L-methionine = N(4)-methylcytidine(1402) in 16S rRNA + S-adenosyl-L-homocysteine + H(+)</text>
        <dbReference type="Rhea" id="RHEA:42928"/>
        <dbReference type="Rhea" id="RHEA-COMP:10286"/>
        <dbReference type="Rhea" id="RHEA-COMP:10287"/>
        <dbReference type="ChEBI" id="CHEBI:15378"/>
        <dbReference type="ChEBI" id="CHEBI:57856"/>
        <dbReference type="ChEBI" id="CHEBI:59789"/>
        <dbReference type="ChEBI" id="CHEBI:74506"/>
        <dbReference type="ChEBI" id="CHEBI:82748"/>
        <dbReference type="EC" id="2.1.1.199"/>
    </reaction>
</comment>
<feature type="binding site" evidence="6">
    <location>
        <position position="85"/>
    </location>
    <ligand>
        <name>S-adenosyl-L-methionine</name>
        <dbReference type="ChEBI" id="CHEBI:59789"/>
    </ligand>
</feature>
<dbReference type="PIRSF" id="PIRSF004486">
    <property type="entry name" value="MraW"/>
    <property type="match status" value="1"/>
</dbReference>
<comment type="subcellular location">
    <subcellularLocation>
        <location evidence="6">Cytoplasm</location>
    </subcellularLocation>
</comment>
<feature type="binding site" evidence="6">
    <location>
        <begin position="39"/>
        <end position="41"/>
    </location>
    <ligand>
        <name>S-adenosyl-L-methionine</name>
        <dbReference type="ChEBI" id="CHEBI:59789"/>
    </ligand>
</feature>
<accession>A0AAP6JE81</accession>
<name>A0AAP6JE81_9GAMM</name>
<keyword evidence="3 6" id="KW-0489">Methyltransferase</keyword>
<feature type="compositionally biased region" description="Basic and acidic residues" evidence="7">
    <location>
        <begin position="290"/>
        <end position="300"/>
    </location>
</feature>
<feature type="binding site" evidence="6">
    <location>
        <position position="107"/>
    </location>
    <ligand>
        <name>S-adenosyl-L-methionine</name>
        <dbReference type="ChEBI" id="CHEBI:59789"/>
    </ligand>
</feature>
<sequence>MPPRQAVSQDHLPVLAQAAVDALALRPGGIYVDGTYGRGGHAALLQTSLGEGGRLVLIDQDPEAIAHARENFADDDRVSIHHRSFAEMGELVAELGLDGRVDGVLLDIGVSSPQLDDPARGFAFSAGGPLDMRMNPDSGESAADWLARAEEKEIARVLRVYGEERFAKRIARAIVAQRAEAPIEDTARLAEIIRAAVPSAPPGRHPATRSFQAIRIQINRELEALDQVLAQLPDIVAPGGRIAVISFHSLEDRRVKQFIRGGSDGPKVVAGVPLPEAAPPPFRAIGRAQRAEADELDRNPRARSAVLRVAERRP</sequence>
<comment type="similarity">
    <text evidence="1 6">Belongs to the methyltransferase superfamily. RsmH family.</text>
</comment>
<dbReference type="Proteomes" id="UP001302316">
    <property type="component" value="Unassembled WGS sequence"/>
</dbReference>
<evidence type="ECO:0000256" key="5">
    <source>
        <dbReference type="ARBA" id="ARBA00022691"/>
    </source>
</evidence>
<feature type="binding site" evidence="6">
    <location>
        <position position="114"/>
    </location>
    <ligand>
        <name>S-adenosyl-L-methionine</name>
        <dbReference type="ChEBI" id="CHEBI:59789"/>
    </ligand>
</feature>
<evidence type="ECO:0000313" key="9">
    <source>
        <dbReference type="Proteomes" id="UP001302316"/>
    </source>
</evidence>
<keyword evidence="6" id="KW-0963">Cytoplasm</keyword>
<dbReference type="HAMAP" id="MF_01007">
    <property type="entry name" value="16SrRNA_methyltr_H"/>
    <property type="match status" value="1"/>
</dbReference>
<keyword evidence="9" id="KW-1185">Reference proteome</keyword>